<feature type="region of interest" description="Disordered" evidence="1">
    <location>
        <begin position="40"/>
        <end position="124"/>
    </location>
</feature>
<comment type="caution">
    <text evidence="3">The sequence shown here is derived from an EMBL/GenBank/DDBJ whole genome shotgun (WGS) entry which is preliminary data.</text>
</comment>
<feature type="compositionally biased region" description="Low complexity" evidence="1">
    <location>
        <begin position="88"/>
        <end position="109"/>
    </location>
</feature>
<dbReference type="Proteomes" id="UP001597215">
    <property type="component" value="Unassembled WGS sequence"/>
</dbReference>
<organism evidence="3 4">
    <name type="scientific">Sphingorhabdus buctiana</name>
    <dbReference type="NCBI Taxonomy" id="1508805"/>
    <lineage>
        <taxon>Bacteria</taxon>
        <taxon>Pseudomonadati</taxon>
        <taxon>Pseudomonadota</taxon>
        <taxon>Alphaproteobacteria</taxon>
        <taxon>Sphingomonadales</taxon>
        <taxon>Sphingomonadaceae</taxon>
        <taxon>Sphingorhabdus</taxon>
    </lineage>
</organism>
<feature type="signal peptide" evidence="2">
    <location>
        <begin position="1"/>
        <end position="21"/>
    </location>
</feature>
<feature type="compositionally biased region" description="Basic and acidic residues" evidence="1">
    <location>
        <begin position="40"/>
        <end position="51"/>
    </location>
</feature>
<evidence type="ECO:0000256" key="1">
    <source>
        <dbReference type="SAM" id="MobiDB-lite"/>
    </source>
</evidence>
<evidence type="ECO:0000256" key="2">
    <source>
        <dbReference type="SAM" id="SignalP"/>
    </source>
</evidence>
<feature type="compositionally biased region" description="Basic and acidic residues" evidence="1">
    <location>
        <begin position="110"/>
        <end position="124"/>
    </location>
</feature>
<sequence>MKKFLLAGMASTIAFIPAAHAAPAAPAAPDFSIESAADYKRGEGRRGDRVRGQGQVSQDDGQGERAWRGQRQAQDAPRNERRAERRGGWNQQQGQAQGTVQGQTQGRTWNRGEERRDRDDDYRRRRDGDWNRGGDWNRDGNRDDDRRWNGRSDNDRRYDGRWEGRRDDDRRYSDNRRYDSRERWNRDWRSDRRYDWRGHRERYRSYYRPGRYYAPYRDYRYRRFSIGIHIGSPFYSNRYWIADPWYYRLPPAYGPYRWVRYYDDVLLVDIRNGYVVDVIHNFFW</sequence>
<evidence type="ECO:0000313" key="3">
    <source>
        <dbReference type="EMBL" id="MFD1767435.1"/>
    </source>
</evidence>
<dbReference type="Pfam" id="PF11776">
    <property type="entry name" value="RcnB"/>
    <property type="match status" value="1"/>
</dbReference>
<protein>
    <submittedName>
        <fullName evidence="3">RcnB family protein</fullName>
    </submittedName>
</protein>
<dbReference type="EMBL" id="JBHUEL010000010">
    <property type="protein sequence ID" value="MFD1767435.1"/>
    <property type="molecule type" value="Genomic_DNA"/>
</dbReference>
<dbReference type="RefSeq" id="WP_381514826.1">
    <property type="nucleotide sequence ID" value="NZ_JBHUEL010000010.1"/>
</dbReference>
<gene>
    <name evidence="3" type="ORF">ACFSAG_11355</name>
</gene>
<reference evidence="4" key="1">
    <citation type="journal article" date="2019" name="Int. J. Syst. Evol. Microbiol.">
        <title>The Global Catalogue of Microorganisms (GCM) 10K type strain sequencing project: providing services to taxonomists for standard genome sequencing and annotation.</title>
        <authorList>
            <consortium name="The Broad Institute Genomics Platform"/>
            <consortium name="The Broad Institute Genome Sequencing Center for Infectious Disease"/>
            <person name="Wu L."/>
            <person name="Ma J."/>
        </authorList>
    </citation>
    <scope>NUCLEOTIDE SEQUENCE [LARGE SCALE GENOMIC DNA]</scope>
    <source>
        <strain evidence="4">CGMCC 1.12449</strain>
    </source>
</reference>
<feature type="compositionally biased region" description="Basic and acidic residues" evidence="1">
    <location>
        <begin position="77"/>
        <end position="87"/>
    </location>
</feature>
<keyword evidence="2" id="KW-0732">Signal</keyword>
<dbReference type="Gene3D" id="3.10.450.160">
    <property type="entry name" value="inner membrane protein cigr"/>
    <property type="match status" value="1"/>
</dbReference>
<evidence type="ECO:0000313" key="4">
    <source>
        <dbReference type="Proteomes" id="UP001597215"/>
    </source>
</evidence>
<accession>A0ABW4MES5</accession>
<proteinExistence type="predicted"/>
<keyword evidence="4" id="KW-1185">Reference proteome</keyword>
<feature type="chain" id="PRO_5045576060" evidence="2">
    <location>
        <begin position="22"/>
        <end position="284"/>
    </location>
</feature>
<name>A0ABW4MES5_9SPHN</name>
<dbReference type="InterPro" id="IPR024572">
    <property type="entry name" value="RcnB"/>
</dbReference>